<keyword evidence="4" id="KW-1185">Reference proteome</keyword>
<dbReference type="OrthoDB" id="822355at2"/>
<comment type="similarity">
    <text evidence="1">Belongs to the short-chain dehydrogenases/reductases (SDR) family.</text>
</comment>
<dbReference type="PANTHER" id="PTHR44196:SF3">
    <property type="entry name" value="SHORT CHAIN DEHYDROGENASE FAMILY PROTEIN"/>
    <property type="match status" value="1"/>
</dbReference>
<dbReference type="AlphaFoldDB" id="F3ZTI5"/>
<dbReference type="GO" id="GO:0016020">
    <property type="term" value="C:membrane"/>
    <property type="evidence" value="ECO:0007669"/>
    <property type="project" value="TreeGrafter"/>
</dbReference>
<proteinExistence type="inferred from homology"/>
<dbReference type="InterPro" id="IPR036291">
    <property type="entry name" value="NAD(P)-bd_dom_sf"/>
</dbReference>
<dbReference type="Proteomes" id="UP000018439">
    <property type="component" value="Chromosome"/>
</dbReference>
<evidence type="ECO:0000256" key="2">
    <source>
        <dbReference type="ARBA" id="ARBA00023002"/>
    </source>
</evidence>
<organism evidence="3 4">
    <name type="scientific">Bacteroides coprosuis DSM 18011</name>
    <dbReference type="NCBI Taxonomy" id="679937"/>
    <lineage>
        <taxon>Bacteria</taxon>
        <taxon>Pseudomonadati</taxon>
        <taxon>Bacteroidota</taxon>
        <taxon>Bacteroidia</taxon>
        <taxon>Bacteroidales</taxon>
        <taxon>Bacteroidaceae</taxon>
        <taxon>Bacteroides</taxon>
    </lineage>
</organism>
<dbReference type="EMBL" id="CM001167">
    <property type="protein sequence ID" value="EGJ71075.1"/>
    <property type="molecule type" value="Genomic_DNA"/>
</dbReference>
<dbReference type="Pfam" id="PF00106">
    <property type="entry name" value="adh_short"/>
    <property type="match status" value="1"/>
</dbReference>
<evidence type="ECO:0000256" key="1">
    <source>
        <dbReference type="ARBA" id="ARBA00006484"/>
    </source>
</evidence>
<name>F3ZTI5_9BACE</name>
<dbReference type="HOGENOM" id="CLU_010194_2_1_10"/>
<dbReference type="SUPFAM" id="SSF51735">
    <property type="entry name" value="NAD(P)-binding Rossmann-fold domains"/>
    <property type="match status" value="1"/>
</dbReference>
<protein>
    <submittedName>
        <fullName evidence="3">Short-chain dehydrogenase/reductase SDR</fullName>
    </submittedName>
</protein>
<dbReference type="Gene3D" id="3.40.50.720">
    <property type="entry name" value="NAD(P)-binding Rossmann-like Domain"/>
    <property type="match status" value="1"/>
</dbReference>
<evidence type="ECO:0000313" key="4">
    <source>
        <dbReference type="Proteomes" id="UP000018439"/>
    </source>
</evidence>
<dbReference type="STRING" id="679937.Bcop_0862"/>
<dbReference type="eggNOG" id="COG0300">
    <property type="taxonomic scope" value="Bacteria"/>
</dbReference>
<dbReference type="PANTHER" id="PTHR44196">
    <property type="entry name" value="DEHYDROGENASE/REDUCTASE SDR FAMILY MEMBER 7B"/>
    <property type="match status" value="1"/>
</dbReference>
<sequence>MKRIVIVGATSGIGLELTKIYIDKGWKVGVAGRREHLLSSIKKKYPQQVEYEVIDIIDSEAPTHLQSLIQKLGGMDLYFHSSGIGFQNPKLKSDIELNTIQTNVYGFTQMVNTAYHFFKEQGKGHIAIISSIAGTKGLGVAPAYSATKRFQNTYIDALEQLNFLSKGNIIFTDIRPGFVQTDLLKGSGSYPLLMHPQKVAQIIDKALVTHTRRIVIDWRYKILVFFWKLIPACLWKRLPIKNKEL</sequence>
<keyword evidence="2" id="KW-0560">Oxidoreductase</keyword>
<dbReference type="GO" id="GO:0016491">
    <property type="term" value="F:oxidoreductase activity"/>
    <property type="evidence" value="ECO:0007669"/>
    <property type="project" value="UniProtKB-KW"/>
</dbReference>
<reference evidence="3 4" key="1">
    <citation type="journal article" date="2011" name="Stand. Genomic Sci.">
        <title>Non-contiguous finished genome sequence of Bacteroides coprosuis type strain (PC139).</title>
        <authorList>
            <person name="Land M."/>
            <person name="Held B."/>
            <person name="Gronow S."/>
            <person name="Abt B."/>
            <person name="Lucas S."/>
            <person name="Del Rio T.G."/>
            <person name="Nolan M."/>
            <person name="Tice H."/>
            <person name="Cheng J.F."/>
            <person name="Pitluck S."/>
            <person name="Liolios K."/>
            <person name="Pagani I."/>
            <person name="Ivanova N."/>
            <person name="Mavromatis K."/>
            <person name="Mikhailova N."/>
            <person name="Pati A."/>
            <person name="Tapia R."/>
            <person name="Han C."/>
            <person name="Goodwin L."/>
            <person name="Chen A."/>
            <person name="Palaniappan K."/>
            <person name="Hauser L."/>
            <person name="Brambilla E.M."/>
            <person name="Rohde M."/>
            <person name="Goker M."/>
            <person name="Detter J.C."/>
            <person name="Woyke T."/>
            <person name="Bristow J."/>
            <person name="Eisen J.A."/>
            <person name="Markowitz V."/>
            <person name="Hugenholtz P."/>
            <person name="Kyrpides N.C."/>
            <person name="Klenk H.P."/>
            <person name="Lapidus A."/>
        </authorList>
    </citation>
    <scope>NUCLEOTIDE SEQUENCE</scope>
    <source>
        <strain evidence="3 4">DSM 18011</strain>
    </source>
</reference>
<gene>
    <name evidence="3" type="ORF">Bcop_0862</name>
</gene>
<accession>F3ZTI5</accession>
<evidence type="ECO:0000313" key="3">
    <source>
        <dbReference type="EMBL" id="EGJ71075.1"/>
    </source>
</evidence>
<dbReference type="InterPro" id="IPR002347">
    <property type="entry name" value="SDR_fam"/>
</dbReference>
<dbReference type="PRINTS" id="PR00081">
    <property type="entry name" value="GDHRDH"/>
</dbReference>